<keyword evidence="1" id="KW-0175">Coiled coil</keyword>
<dbReference type="Gene3D" id="3.40.50.300">
    <property type="entry name" value="P-loop containing nucleotide triphosphate hydrolases"/>
    <property type="match status" value="1"/>
</dbReference>
<evidence type="ECO:0000313" key="2">
    <source>
        <dbReference type="EnsemblMetazoa" id="Aqu2.1.17230_001"/>
    </source>
</evidence>
<evidence type="ECO:0000256" key="1">
    <source>
        <dbReference type="SAM" id="Coils"/>
    </source>
</evidence>
<sequence>MGKSTFGNFLLDPDNKHMYEYPTLIAAATDNRPMTQEVKVVRKKVQIGDGRSEMLTIIDTPGLNKSADKDLSHMIGIIKTLNEYKKITACILVVKFNAKIDAQYRATLEYYSKLLPGLFDNNVIIVMTDYATDEHSEIMRKRQHINVEQVKRNTILELEKCSNQQIKQLFAIDCLPLNDHEIHTSLAVRTTILEYIIQLLPIEVMNQMVAKTDYIKQKDIEKYKELQGEIIGYKEGLKEVHKDSEKLLDYTLNKEVEIIEAERKIKHFEAILCEKDATEDVVAARWSINEEGRMFRSFTRNFNIKSPYEITKYTMWTNGKCEFKDIVKTSHTISGRVEGRFMRGLYASITVYTKKRIKYADEIAELKRNIAEKEKNITQCKADSKNFKELHRERFKEIELLQQFINERRIEVKKCLSDLMTMEEAMARLDEL</sequence>
<dbReference type="InterPro" id="IPR027417">
    <property type="entry name" value="P-loop_NTPase"/>
</dbReference>
<dbReference type="EnsemblMetazoa" id="Aqu2.1.17230_001">
    <property type="protein sequence ID" value="Aqu2.1.17230_001"/>
    <property type="gene ID" value="Aqu2.1.17230"/>
</dbReference>
<dbReference type="eggNOG" id="ENOG502SI88">
    <property type="taxonomic scope" value="Eukaryota"/>
</dbReference>
<accession>A0A1X7TQK2</accession>
<protein>
    <submittedName>
        <fullName evidence="2">Uncharacterized protein</fullName>
    </submittedName>
</protein>
<dbReference type="AlphaFoldDB" id="A0A1X7TQK2"/>
<dbReference type="InParanoid" id="A0A1X7TQK2"/>
<reference evidence="2" key="1">
    <citation type="submission" date="2017-05" db="UniProtKB">
        <authorList>
            <consortium name="EnsemblMetazoa"/>
        </authorList>
    </citation>
    <scope>IDENTIFICATION</scope>
</reference>
<dbReference type="OrthoDB" id="2386367at2759"/>
<dbReference type="SUPFAM" id="SSF52540">
    <property type="entry name" value="P-loop containing nucleoside triphosphate hydrolases"/>
    <property type="match status" value="1"/>
</dbReference>
<proteinExistence type="predicted"/>
<feature type="coiled-coil region" evidence="1">
    <location>
        <begin position="356"/>
        <end position="383"/>
    </location>
</feature>
<name>A0A1X7TQK2_AMPQE</name>
<organism evidence="2">
    <name type="scientific">Amphimedon queenslandica</name>
    <name type="common">Sponge</name>
    <dbReference type="NCBI Taxonomy" id="400682"/>
    <lineage>
        <taxon>Eukaryota</taxon>
        <taxon>Metazoa</taxon>
        <taxon>Porifera</taxon>
        <taxon>Demospongiae</taxon>
        <taxon>Heteroscleromorpha</taxon>
        <taxon>Haplosclerida</taxon>
        <taxon>Niphatidae</taxon>
        <taxon>Amphimedon</taxon>
    </lineage>
</organism>